<dbReference type="SUPFAM" id="SSF63393">
    <property type="entry name" value="RNA polymerase subunits"/>
    <property type="match status" value="1"/>
</dbReference>
<feature type="domain" description="DUF1232" evidence="5">
    <location>
        <begin position="95"/>
        <end position="129"/>
    </location>
</feature>
<protein>
    <submittedName>
        <fullName evidence="6">DUF1232 domain-containing protein</fullName>
    </submittedName>
</protein>
<dbReference type="InterPro" id="IPR029040">
    <property type="entry name" value="RPABC4/Spt4"/>
</dbReference>
<keyword evidence="4" id="KW-0472">Membrane</keyword>
<gene>
    <name evidence="6" type="ORF">NSA58_11715</name>
</gene>
<comment type="subcellular location">
    <subcellularLocation>
        <location evidence="1">Endomembrane system</location>
        <topology evidence="1">Multi-pass membrane protein</topology>
    </subcellularLocation>
</comment>
<evidence type="ECO:0000313" key="6">
    <source>
        <dbReference type="EMBL" id="MCR1823456.1"/>
    </source>
</evidence>
<evidence type="ECO:0000256" key="1">
    <source>
        <dbReference type="ARBA" id="ARBA00004127"/>
    </source>
</evidence>
<dbReference type="GO" id="GO:0012505">
    <property type="term" value="C:endomembrane system"/>
    <property type="evidence" value="ECO:0007669"/>
    <property type="project" value="UniProtKB-SubCell"/>
</dbReference>
<name>A0A9X2S4J6_9FIRM</name>
<dbReference type="RefSeq" id="WP_257560490.1">
    <property type="nucleotide sequence ID" value="NZ_JANKBY010000145.1"/>
</dbReference>
<keyword evidence="2" id="KW-0812">Transmembrane</keyword>
<evidence type="ECO:0000256" key="4">
    <source>
        <dbReference type="ARBA" id="ARBA00023136"/>
    </source>
</evidence>
<evidence type="ECO:0000259" key="5">
    <source>
        <dbReference type="Pfam" id="PF06803"/>
    </source>
</evidence>
<comment type="caution">
    <text evidence="6">The sequence shown here is derived from an EMBL/GenBank/DDBJ whole genome shotgun (WGS) entry which is preliminary data.</text>
</comment>
<organism evidence="6 7">
    <name type="scientific">Terrisporobacter muris</name>
    <dbReference type="NCBI Taxonomy" id="2963284"/>
    <lineage>
        <taxon>Bacteria</taxon>
        <taxon>Bacillati</taxon>
        <taxon>Bacillota</taxon>
        <taxon>Clostridia</taxon>
        <taxon>Peptostreptococcales</taxon>
        <taxon>Peptostreptococcaceae</taxon>
        <taxon>Terrisporobacter</taxon>
    </lineage>
</organism>
<keyword evidence="3" id="KW-1133">Transmembrane helix</keyword>
<dbReference type="EMBL" id="JANKBY010000145">
    <property type="protein sequence ID" value="MCR1823456.1"/>
    <property type="molecule type" value="Genomic_DNA"/>
</dbReference>
<sequence length="415" mass="47507">MKYICPGCNEKFEISKADLIICPYCDTHIIKESEYKKIKDTLQDNKYTEDDLEDILKNESKIYEKIKGTPLEKVVKYIEAMYKLLKDPKAEWKSKIVALASLIYVFNPADIIPDIIPALGLVDDAGAIMITVGVLGKAIEKYMTELNNKKGKSDKTIIYKLKGQTSTDETVGTQKKNLFIWNIPSRKRNDIYAQLITGKMINGNEVYVLNRNIGEHLVPANDFDKYITDSIFNEATMILKALGVEKITCTRKIATATDKKIAAKAKFKSIFDGDNDINIKGVNVQEDKIESVFEKMDLSESLKNTDFIDKLIWYFTDNSIISDTIFNERFIQGLKRTNINRSLELNSVLDIDTRANIKKYCEVTSSVNISECVKIQWNIDVEYHSLSDIDSQCLKSVYEDIQRKINIRREAIEEF</sequence>
<reference evidence="6" key="1">
    <citation type="submission" date="2022-07" db="EMBL/GenBank/DDBJ databases">
        <title>Enhanced cultured diversity of the mouse gut microbiota enables custom-made synthetic communities.</title>
        <authorList>
            <person name="Afrizal A."/>
        </authorList>
    </citation>
    <scope>NUCLEOTIDE SEQUENCE</scope>
    <source>
        <strain evidence="6">DSM 29186</strain>
    </source>
</reference>
<evidence type="ECO:0000313" key="7">
    <source>
        <dbReference type="Proteomes" id="UP001140817"/>
    </source>
</evidence>
<dbReference type="InterPro" id="IPR010652">
    <property type="entry name" value="DUF1232"/>
</dbReference>
<keyword evidence="7" id="KW-1185">Reference proteome</keyword>
<accession>A0A9X2S4J6</accession>
<dbReference type="Proteomes" id="UP001140817">
    <property type="component" value="Unassembled WGS sequence"/>
</dbReference>
<evidence type="ECO:0000256" key="2">
    <source>
        <dbReference type="ARBA" id="ARBA00022692"/>
    </source>
</evidence>
<evidence type="ECO:0000256" key="3">
    <source>
        <dbReference type="ARBA" id="ARBA00022989"/>
    </source>
</evidence>
<dbReference type="Pfam" id="PF06803">
    <property type="entry name" value="DUF1232"/>
    <property type="match status" value="1"/>
</dbReference>
<dbReference type="AlphaFoldDB" id="A0A9X2S4J6"/>
<proteinExistence type="predicted"/>